<name>A0AAN6DSJ7_9EURO</name>
<evidence type="ECO:0000313" key="4">
    <source>
        <dbReference type="Proteomes" id="UP001203852"/>
    </source>
</evidence>
<protein>
    <submittedName>
        <fullName evidence="3">Uncharacterized protein</fullName>
    </submittedName>
</protein>
<dbReference type="PANTHER" id="PTHR42760:SF37">
    <property type="entry name" value="CLAVALDEHYDE DEHYDROGENASE"/>
    <property type="match status" value="1"/>
</dbReference>
<sequence>MESLPPDFWATSRAYTPHIYRDQYPFIDPASSSLSQAGKTIIITGSSAGIGARGIVPAFAKAGPKALVLVARNLAALRTSEAVIMEINPAIEVLLIPTSIADEAAVTNLYATVRTTLGHADVLVNNAGSNADVAMIGESSPAKWWTDFEINVKGTYLMTRGFLQLLGRDQKGTVITMNTELAASVVPSWSAYGVSKIASLRLVEYLAAEYSNVSAVSIQPGVVATDMVGESFKRFAQDTPELVGGMCVWLATDAARFLSGRFVSANWSVDDLQKQKDRILASSDLKVVYAGIFGLDHIKATA</sequence>
<keyword evidence="2" id="KW-0560">Oxidoreductase</keyword>
<dbReference type="SUPFAM" id="SSF51735">
    <property type="entry name" value="NAD(P)-binding Rossmann-fold domains"/>
    <property type="match status" value="1"/>
</dbReference>
<dbReference type="Gene3D" id="3.40.50.720">
    <property type="entry name" value="NAD(P)-binding Rossmann-like Domain"/>
    <property type="match status" value="1"/>
</dbReference>
<dbReference type="InterPro" id="IPR002347">
    <property type="entry name" value="SDR_fam"/>
</dbReference>
<evidence type="ECO:0000313" key="3">
    <source>
        <dbReference type="EMBL" id="KAI1612075.1"/>
    </source>
</evidence>
<keyword evidence="4" id="KW-1185">Reference proteome</keyword>
<dbReference type="InterPro" id="IPR036291">
    <property type="entry name" value="NAD(P)-bd_dom_sf"/>
</dbReference>
<organism evidence="3 4">
    <name type="scientific">Exophiala viscosa</name>
    <dbReference type="NCBI Taxonomy" id="2486360"/>
    <lineage>
        <taxon>Eukaryota</taxon>
        <taxon>Fungi</taxon>
        <taxon>Dikarya</taxon>
        <taxon>Ascomycota</taxon>
        <taxon>Pezizomycotina</taxon>
        <taxon>Eurotiomycetes</taxon>
        <taxon>Chaetothyriomycetidae</taxon>
        <taxon>Chaetothyriales</taxon>
        <taxon>Herpotrichiellaceae</taxon>
        <taxon>Exophiala</taxon>
    </lineage>
</organism>
<dbReference type="Proteomes" id="UP001203852">
    <property type="component" value="Unassembled WGS sequence"/>
</dbReference>
<accession>A0AAN6DSJ7</accession>
<dbReference type="Pfam" id="PF00106">
    <property type="entry name" value="adh_short"/>
    <property type="match status" value="1"/>
</dbReference>
<dbReference type="AlphaFoldDB" id="A0AAN6DSJ7"/>
<evidence type="ECO:0000256" key="1">
    <source>
        <dbReference type="ARBA" id="ARBA00006484"/>
    </source>
</evidence>
<comment type="caution">
    <text evidence="3">The sequence shown here is derived from an EMBL/GenBank/DDBJ whole genome shotgun (WGS) entry which is preliminary data.</text>
</comment>
<evidence type="ECO:0000256" key="2">
    <source>
        <dbReference type="ARBA" id="ARBA00023002"/>
    </source>
</evidence>
<dbReference type="CDD" id="cd05233">
    <property type="entry name" value="SDR_c"/>
    <property type="match status" value="1"/>
</dbReference>
<comment type="similarity">
    <text evidence="1">Belongs to the short-chain dehydrogenases/reductases (SDR) family.</text>
</comment>
<dbReference type="EMBL" id="MU404355">
    <property type="protein sequence ID" value="KAI1612075.1"/>
    <property type="molecule type" value="Genomic_DNA"/>
</dbReference>
<dbReference type="GO" id="GO:0016616">
    <property type="term" value="F:oxidoreductase activity, acting on the CH-OH group of donors, NAD or NADP as acceptor"/>
    <property type="evidence" value="ECO:0007669"/>
    <property type="project" value="TreeGrafter"/>
</dbReference>
<gene>
    <name evidence="3" type="ORF">EDD36DRAFT_440149</name>
</gene>
<proteinExistence type="inferred from homology"/>
<dbReference type="PRINTS" id="PR00081">
    <property type="entry name" value="GDHRDH"/>
</dbReference>
<dbReference type="PANTHER" id="PTHR42760">
    <property type="entry name" value="SHORT-CHAIN DEHYDROGENASES/REDUCTASES FAMILY MEMBER"/>
    <property type="match status" value="1"/>
</dbReference>
<reference evidence="3" key="1">
    <citation type="journal article" date="2022" name="bioRxiv">
        <title>Deciphering the potential niche of two novel black yeast fungi from a biological soil crust based on their genomes, phenotypes, and melanin regulation.</title>
        <authorList>
            <consortium name="DOE Joint Genome Institute"/>
            <person name="Carr E.C."/>
            <person name="Barton Q."/>
            <person name="Grambo S."/>
            <person name="Sullivan M."/>
            <person name="Renfro C.M."/>
            <person name="Kuo A."/>
            <person name="Pangilinan J."/>
            <person name="Lipzen A."/>
            <person name="Keymanesh K."/>
            <person name="Savage E."/>
            <person name="Barry K."/>
            <person name="Grigoriev I.V."/>
            <person name="Riekhof W.R."/>
            <person name="Harris S.S."/>
        </authorList>
    </citation>
    <scope>NUCLEOTIDE SEQUENCE</scope>
    <source>
        <strain evidence="3">JF 03-4F</strain>
    </source>
</reference>